<comment type="function">
    <text evidence="8">Component of the signal peptidase complex (SPC) which catalyzes the cleavage of N-terminal signal sequences from nascent proteins as they are translocated into the lumen of the endoplasmic reticulum. Enhances the enzymatic activity of SPC and facilitates the interactions between different components of the translocation site.</text>
</comment>
<sequence>MSTEPNSTASAASTIAEDPVKVNNASVTDLKNACDDALKRVLDREGQFKQQHRHIDVRLGLGYANTVIAVGSSLYGWKYDFETAKPVVWVGVILYVLLSAAQTLYTWFIEKDTVYVGKRKTFAKRVESERITIASRTVPHAPSPLAGTPAITNAPSYSLTLSYVRTSGGGKTLIRRSNLADQVQSYSAFFEDDGTLDEVKYSAWVEELVKKVVGEEDGSTKVE</sequence>
<dbReference type="OrthoDB" id="29558at2759"/>
<evidence type="ECO:0000256" key="5">
    <source>
        <dbReference type="ARBA" id="ARBA00022824"/>
    </source>
</evidence>
<evidence type="ECO:0000256" key="2">
    <source>
        <dbReference type="ARBA" id="ARBA00007324"/>
    </source>
</evidence>
<proteinExistence type="inferred from homology"/>
<keyword evidence="11" id="KW-1185">Reference proteome</keyword>
<comment type="similarity">
    <text evidence="2">Belongs to the SPCS2 family.</text>
</comment>
<evidence type="ECO:0000256" key="3">
    <source>
        <dbReference type="ARBA" id="ARBA00017057"/>
    </source>
</evidence>
<comment type="subcellular location">
    <subcellularLocation>
        <location evidence="1">Endoplasmic reticulum membrane</location>
        <topology evidence="1">Multi-pass membrane protein</topology>
    </subcellularLocation>
</comment>
<evidence type="ECO:0000256" key="8">
    <source>
        <dbReference type="ARBA" id="ARBA00045608"/>
    </source>
</evidence>
<gene>
    <name evidence="10" type="ORF">BOTBODRAFT_140652</name>
</gene>
<dbReference type="PANTHER" id="PTHR13085">
    <property type="entry name" value="MICROSOMAL SIGNAL PEPTIDASE 25 KDA SUBUNIT"/>
    <property type="match status" value="1"/>
</dbReference>
<dbReference type="EMBL" id="KL198120">
    <property type="protein sequence ID" value="KDQ06905.1"/>
    <property type="molecule type" value="Genomic_DNA"/>
</dbReference>
<keyword evidence="4 9" id="KW-0812">Transmembrane</keyword>
<dbReference type="HOGENOM" id="CLU_080518_1_0_1"/>
<reference evidence="11" key="1">
    <citation type="journal article" date="2014" name="Proc. Natl. Acad. Sci. U.S.A.">
        <title>Extensive sampling of basidiomycete genomes demonstrates inadequacy of the white-rot/brown-rot paradigm for wood decay fungi.</title>
        <authorList>
            <person name="Riley R."/>
            <person name="Salamov A.A."/>
            <person name="Brown D.W."/>
            <person name="Nagy L.G."/>
            <person name="Floudas D."/>
            <person name="Held B.W."/>
            <person name="Levasseur A."/>
            <person name="Lombard V."/>
            <person name="Morin E."/>
            <person name="Otillar R."/>
            <person name="Lindquist E.A."/>
            <person name="Sun H."/>
            <person name="LaButti K.M."/>
            <person name="Schmutz J."/>
            <person name="Jabbour D."/>
            <person name="Luo H."/>
            <person name="Baker S.E."/>
            <person name="Pisabarro A.G."/>
            <person name="Walton J.D."/>
            <person name="Blanchette R.A."/>
            <person name="Henrissat B."/>
            <person name="Martin F."/>
            <person name="Cullen D."/>
            <person name="Hibbett D.S."/>
            <person name="Grigoriev I.V."/>
        </authorList>
    </citation>
    <scope>NUCLEOTIDE SEQUENCE [LARGE SCALE GENOMIC DNA]</scope>
    <source>
        <strain evidence="11">FD-172 SS1</strain>
    </source>
</reference>
<dbReference type="PANTHER" id="PTHR13085:SF0">
    <property type="entry name" value="SIGNAL PEPTIDASE COMPLEX SUBUNIT 2"/>
    <property type="match status" value="1"/>
</dbReference>
<evidence type="ECO:0000256" key="6">
    <source>
        <dbReference type="ARBA" id="ARBA00022989"/>
    </source>
</evidence>
<dbReference type="Proteomes" id="UP000027195">
    <property type="component" value="Unassembled WGS sequence"/>
</dbReference>
<dbReference type="InParanoid" id="A0A067LX62"/>
<dbReference type="STRING" id="930990.A0A067LX62"/>
<evidence type="ECO:0000256" key="4">
    <source>
        <dbReference type="ARBA" id="ARBA00022692"/>
    </source>
</evidence>
<dbReference type="GO" id="GO:0045047">
    <property type="term" value="P:protein targeting to ER"/>
    <property type="evidence" value="ECO:0007669"/>
    <property type="project" value="TreeGrafter"/>
</dbReference>
<keyword evidence="5" id="KW-0256">Endoplasmic reticulum</keyword>
<protein>
    <recommendedName>
        <fullName evidence="3">Signal peptidase complex subunit 2</fullName>
    </recommendedName>
</protein>
<feature type="transmembrane region" description="Helical" evidence="9">
    <location>
        <begin position="57"/>
        <end position="75"/>
    </location>
</feature>
<evidence type="ECO:0000256" key="7">
    <source>
        <dbReference type="ARBA" id="ARBA00023136"/>
    </source>
</evidence>
<feature type="transmembrane region" description="Helical" evidence="9">
    <location>
        <begin position="87"/>
        <end position="109"/>
    </location>
</feature>
<keyword evidence="6 9" id="KW-1133">Transmembrane helix</keyword>
<evidence type="ECO:0000313" key="10">
    <source>
        <dbReference type="EMBL" id="KDQ06905.1"/>
    </source>
</evidence>
<evidence type="ECO:0000256" key="1">
    <source>
        <dbReference type="ARBA" id="ARBA00004477"/>
    </source>
</evidence>
<name>A0A067LX62_BOTB1</name>
<evidence type="ECO:0000313" key="11">
    <source>
        <dbReference type="Proteomes" id="UP000027195"/>
    </source>
</evidence>
<accession>A0A067LX62</accession>
<dbReference type="Pfam" id="PF06703">
    <property type="entry name" value="SPC25"/>
    <property type="match status" value="1"/>
</dbReference>
<dbReference type="GO" id="GO:0006465">
    <property type="term" value="P:signal peptide processing"/>
    <property type="evidence" value="ECO:0007669"/>
    <property type="project" value="InterPro"/>
</dbReference>
<dbReference type="InterPro" id="IPR009582">
    <property type="entry name" value="Spc2/SPCS2"/>
</dbReference>
<evidence type="ECO:0000256" key="9">
    <source>
        <dbReference type="SAM" id="Phobius"/>
    </source>
</evidence>
<keyword evidence="7 9" id="KW-0472">Membrane</keyword>
<organism evidence="10 11">
    <name type="scientific">Botryobasidium botryosum (strain FD-172 SS1)</name>
    <dbReference type="NCBI Taxonomy" id="930990"/>
    <lineage>
        <taxon>Eukaryota</taxon>
        <taxon>Fungi</taxon>
        <taxon>Dikarya</taxon>
        <taxon>Basidiomycota</taxon>
        <taxon>Agaricomycotina</taxon>
        <taxon>Agaricomycetes</taxon>
        <taxon>Cantharellales</taxon>
        <taxon>Botryobasidiaceae</taxon>
        <taxon>Botryobasidium</taxon>
    </lineage>
</organism>
<dbReference type="GO" id="GO:0005787">
    <property type="term" value="C:signal peptidase complex"/>
    <property type="evidence" value="ECO:0007669"/>
    <property type="project" value="InterPro"/>
</dbReference>
<dbReference type="AlphaFoldDB" id="A0A067LX62"/>